<reference evidence="1 2" key="1">
    <citation type="submission" date="2017-11" db="EMBL/GenBank/DDBJ databases">
        <title>Genomic Encyclopedia of Archaeal and Bacterial Type Strains, Phase II (KMG-II): From Individual Species to Whole Genera.</title>
        <authorList>
            <person name="Goeker M."/>
        </authorList>
    </citation>
    <scope>NUCLEOTIDE SEQUENCE [LARGE SCALE GENOMIC DNA]</scope>
    <source>
        <strain evidence="1 2">DSM 29128</strain>
    </source>
</reference>
<evidence type="ECO:0008006" key="3">
    <source>
        <dbReference type="Google" id="ProtNLM"/>
    </source>
</evidence>
<evidence type="ECO:0000313" key="2">
    <source>
        <dbReference type="Proteomes" id="UP000228531"/>
    </source>
</evidence>
<dbReference type="EMBL" id="PGTY01000001">
    <property type="protein sequence ID" value="PJI92573.1"/>
    <property type="molecule type" value="Genomic_DNA"/>
</dbReference>
<dbReference type="InterPro" id="IPR027417">
    <property type="entry name" value="P-loop_NTPase"/>
</dbReference>
<keyword evidence="2" id="KW-1185">Reference proteome</keyword>
<sequence length="384" mass="43438">MKELILHIGQPKAGSSSLQRTFHRSREALLEHGVLYPQTVWGVSHRVVKAHFCGIEGAQRRDVERHNNDEVAIIAEADHAWQVILDDIAKNNPEIVVLSAEQFYSIGLLAGFRQFHDEIVQMAEKVTAVVYIRAPEARHLSLCNQALRGRIVRSAPTERVAVRDKLEPYLASDKINLCVHEFNRATLIEGDVVRDFVSRYIPTEAAKAIKWLPDDQNVSISAEAMVLLEEACTGKIPFVNPEDDLMVNEFRRRVVAADANIPGKTRPAYKPGIARVIQDVFTDLDWVRDTFGIDFPKPPMLQDPPDIRAEDLKSVRDLCPIDEARYQGILEDAKQGMDKKQPSSSTETRTLAEFLSALRFGFRFVTRPIRQSRIARKVRKTVKG</sequence>
<dbReference type="SUPFAM" id="SSF52540">
    <property type="entry name" value="P-loop containing nucleoside triphosphate hydrolases"/>
    <property type="match status" value="1"/>
</dbReference>
<evidence type="ECO:0000313" key="1">
    <source>
        <dbReference type="EMBL" id="PJI92573.1"/>
    </source>
</evidence>
<name>A0A2M8WNU3_9RHOB</name>
<dbReference type="AlphaFoldDB" id="A0A2M8WNU3"/>
<organism evidence="1 2">
    <name type="scientific">Yoonia maricola</name>
    <dbReference type="NCBI Taxonomy" id="420999"/>
    <lineage>
        <taxon>Bacteria</taxon>
        <taxon>Pseudomonadati</taxon>
        <taxon>Pseudomonadota</taxon>
        <taxon>Alphaproteobacteria</taxon>
        <taxon>Rhodobacterales</taxon>
        <taxon>Paracoccaceae</taxon>
        <taxon>Yoonia</taxon>
    </lineage>
</organism>
<dbReference type="Proteomes" id="UP000228531">
    <property type="component" value="Unassembled WGS sequence"/>
</dbReference>
<dbReference type="OrthoDB" id="7596739at2"/>
<proteinExistence type="predicted"/>
<gene>
    <name evidence="1" type="ORF">BC777_1426</name>
</gene>
<dbReference type="RefSeq" id="WP_133122526.1">
    <property type="nucleotide sequence ID" value="NZ_PGTY01000001.1"/>
</dbReference>
<comment type="caution">
    <text evidence="1">The sequence shown here is derived from an EMBL/GenBank/DDBJ whole genome shotgun (WGS) entry which is preliminary data.</text>
</comment>
<protein>
    <recommendedName>
        <fullName evidence="3">Sulfotransferase family protein</fullName>
    </recommendedName>
</protein>
<accession>A0A2M8WNU3</accession>